<sequence>MQTGIVAFAMGVVIPLLCSTLAQAGALGLLLFFGVLLLLLASGGRSLLLLPLSCLLLGNLYGTAWGHWALGHRPPPALMDGLVNVEARIDSVRRHETGTLALELSEIESLDRPPLMAVERVRRLRLSWFSPLTSPAVGERWRFAVRLKPIRGFASPGSFDYSGQLLRNGIDARGYIPSGYPPARVAAASGLSMAGFRERLGEGIERAVPVAYQATAHALMLGDSRGFSQAQWEALRRSGTLHLMVVSGLHITLFAGAGFLLARLLIRLAGAGERIPFYPFATLVALLFATLYAFITGFALPAQRALTMLTVPLVCALMGIRPAPGSVLACALLLVLLVDPLAPISAGFWFSFITVAALMLMVLNRPQPQRRWSRALYSQLTVFLVVILVASEWGGNWSPVAPLVNLLAIPLVGLLLVPLMALMLLITLLVPALSPMASSLIEWPLWGLWWLIDSGAQFSANALLPVLPLSLLGLGTIAVILVLLPATLQLRPLVATMTCLALVGFEYTRPSLQIDVLDVGQGLSVAVHTPNHLLLFDTGMAFSPTFSAGNAVVLPYLREMARARIDRMVISHDNLDHQGGARHIIEGVPVGQVLAGGNHTSIPLASIHPCLPGEQWIWDRVKFSLLWGGGAGDNSNDQSCVLLIESEQSRILLTGDIGERVERVLLDTLKAKEGVPQPSLSLLVVPHHGSANSSSWPFVKALRPSYAAISAGYQNRFGHPHPAVVERYQQVGARLLNTAISGTLSFIQTPSGGLELQTEHRLSNRHYWW</sequence>
<keyword evidence="3 6" id="KW-0812">Transmembrane</keyword>
<evidence type="ECO:0000256" key="5">
    <source>
        <dbReference type="ARBA" id="ARBA00023136"/>
    </source>
</evidence>
<feature type="transmembrane region" description="Helical" evidence="6">
    <location>
        <begin position="313"/>
        <end position="338"/>
    </location>
</feature>
<accession>A0A3P3VPI5</accession>
<dbReference type="NCBIfam" id="TIGR00361">
    <property type="entry name" value="ComEC_Rec2"/>
    <property type="match status" value="1"/>
</dbReference>
<evidence type="ECO:0000259" key="7">
    <source>
        <dbReference type="Pfam" id="PF00753"/>
    </source>
</evidence>
<evidence type="ECO:0000256" key="2">
    <source>
        <dbReference type="ARBA" id="ARBA00022475"/>
    </source>
</evidence>
<feature type="transmembrane region" description="Helical" evidence="6">
    <location>
        <begin position="375"/>
        <end position="395"/>
    </location>
</feature>
<dbReference type="InterPro" id="IPR004477">
    <property type="entry name" value="ComEC_N"/>
</dbReference>
<feature type="domain" description="Metallo-beta-lactamase" evidence="7">
    <location>
        <begin position="518"/>
        <end position="710"/>
    </location>
</feature>
<feature type="transmembrane region" description="Helical" evidence="6">
    <location>
        <begin position="407"/>
        <end position="431"/>
    </location>
</feature>
<dbReference type="NCBIfam" id="TIGR00360">
    <property type="entry name" value="ComEC_N-term"/>
    <property type="match status" value="1"/>
</dbReference>
<organism evidence="10 11">
    <name type="scientific">Aestuariirhabdus litorea</name>
    <dbReference type="NCBI Taxonomy" id="2528527"/>
    <lineage>
        <taxon>Bacteria</taxon>
        <taxon>Pseudomonadati</taxon>
        <taxon>Pseudomonadota</taxon>
        <taxon>Gammaproteobacteria</taxon>
        <taxon>Oceanospirillales</taxon>
        <taxon>Aestuariirhabdaceae</taxon>
        <taxon>Aestuariirhabdus</taxon>
    </lineage>
</organism>
<feature type="transmembrane region" description="Helical" evidence="6">
    <location>
        <begin position="241"/>
        <end position="266"/>
    </location>
</feature>
<comment type="caution">
    <text evidence="10">The sequence shown here is derived from an EMBL/GenBank/DDBJ whole genome shotgun (WGS) entry which is preliminary data.</text>
</comment>
<dbReference type="InterPro" id="IPR036866">
    <property type="entry name" value="RibonucZ/Hydroxyglut_hydro"/>
</dbReference>
<name>A0A3P3VPI5_9GAMM</name>
<feature type="domain" description="DUF4131" evidence="9">
    <location>
        <begin position="26"/>
        <end position="178"/>
    </location>
</feature>
<dbReference type="GO" id="GO:0030420">
    <property type="term" value="P:establishment of competence for transformation"/>
    <property type="evidence" value="ECO:0007669"/>
    <property type="project" value="InterPro"/>
</dbReference>
<gene>
    <name evidence="10" type="ORF">D0544_06150</name>
</gene>
<keyword evidence="4 6" id="KW-1133">Transmembrane helix</keyword>
<evidence type="ECO:0000256" key="1">
    <source>
        <dbReference type="ARBA" id="ARBA00004651"/>
    </source>
</evidence>
<evidence type="ECO:0000259" key="8">
    <source>
        <dbReference type="Pfam" id="PF03772"/>
    </source>
</evidence>
<comment type="subcellular location">
    <subcellularLocation>
        <location evidence="1">Cell membrane</location>
        <topology evidence="1">Multi-pass membrane protein</topology>
    </subcellularLocation>
</comment>
<dbReference type="InterPro" id="IPR001279">
    <property type="entry name" value="Metallo-B-lactamas"/>
</dbReference>
<proteinExistence type="predicted"/>
<feature type="transmembrane region" description="Helical" evidence="6">
    <location>
        <begin position="344"/>
        <end position="363"/>
    </location>
</feature>
<dbReference type="Pfam" id="PF13567">
    <property type="entry name" value="DUF4131"/>
    <property type="match status" value="1"/>
</dbReference>
<dbReference type="Pfam" id="PF03772">
    <property type="entry name" value="Competence"/>
    <property type="match status" value="1"/>
</dbReference>
<dbReference type="Proteomes" id="UP000280792">
    <property type="component" value="Unassembled WGS sequence"/>
</dbReference>
<feature type="transmembrane region" description="Helical" evidence="6">
    <location>
        <begin position="278"/>
        <end position="301"/>
    </location>
</feature>
<dbReference type="AlphaFoldDB" id="A0A3P3VPI5"/>
<dbReference type="CDD" id="cd07731">
    <property type="entry name" value="ComA-like_MBL-fold"/>
    <property type="match status" value="1"/>
</dbReference>
<feature type="transmembrane region" description="Helical" evidence="6">
    <location>
        <begin position="47"/>
        <end position="70"/>
    </location>
</feature>
<feature type="domain" description="ComEC/Rec2-related protein" evidence="8">
    <location>
        <begin position="219"/>
        <end position="483"/>
    </location>
</feature>
<dbReference type="GO" id="GO:0005886">
    <property type="term" value="C:plasma membrane"/>
    <property type="evidence" value="ECO:0007669"/>
    <property type="project" value="UniProtKB-SubCell"/>
</dbReference>
<dbReference type="Pfam" id="PF00753">
    <property type="entry name" value="Lactamase_B"/>
    <property type="match status" value="1"/>
</dbReference>
<keyword evidence="11" id="KW-1185">Reference proteome</keyword>
<evidence type="ECO:0000256" key="3">
    <source>
        <dbReference type="ARBA" id="ARBA00022692"/>
    </source>
</evidence>
<dbReference type="PANTHER" id="PTHR30619">
    <property type="entry name" value="DNA INTERNALIZATION/COMPETENCE PROTEIN COMEC/REC2"/>
    <property type="match status" value="1"/>
</dbReference>
<evidence type="ECO:0000313" key="10">
    <source>
        <dbReference type="EMBL" id="RRJ84681.1"/>
    </source>
</evidence>
<dbReference type="SUPFAM" id="SSF56281">
    <property type="entry name" value="Metallo-hydrolase/oxidoreductase"/>
    <property type="match status" value="1"/>
</dbReference>
<reference evidence="10 11" key="2">
    <citation type="submission" date="2018-12" db="EMBL/GenBank/DDBJ databases">
        <title>Simiduia agarivorans gen. nov., sp. nov., a marine, agarolytic bacterium isolated from shallow coastal water from Keelung, Taiwan.</title>
        <authorList>
            <person name="Shieh W.Y."/>
        </authorList>
    </citation>
    <scope>NUCLEOTIDE SEQUENCE [LARGE SCALE GENOMIC DNA]</scope>
    <source>
        <strain evidence="10 11">GTF-13</strain>
    </source>
</reference>
<dbReference type="InterPro" id="IPR025405">
    <property type="entry name" value="DUF4131"/>
</dbReference>
<evidence type="ECO:0000259" key="9">
    <source>
        <dbReference type="Pfam" id="PF13567"/>
    </source>
</evidence>
<keyword evidence="2" id="KW-1003">Cell membrane</keyword>
<dbReference type="InterPro" id="IPR004797">
    <property type="entry name" value="Competence_ComEC/Rec2"/>
</dbReference>
<feature type="transmembrane region" description="Helical" evidence="6">
    <location>
        <begin position="466"/>
        <end position="488"/>
    </location>
</feature>
<dbReference type="PANTHER" id="PTHR30619:SF1">
    <property type="entry name" value="RECOMBINATION PROTEIN 2"/>
    <property type="match status" value="1"/>
</dbReference>
<dbReference type="EMBL" id="QWEZ01000001">
    <property type="protein sequence ID" value="RRJ84681.1"/>
    <property type="molecule type" value="Genomic_DNA"/>
</dbReference>
<evidence type="ECO:0000313" key="11">
    <source>
        <dbReference type="Proteomes" id="UP000280792"/>
    </source>
</evidence>
<reference evidence="10 11" key="1">
    <citation type="submission" date="2018-08" db="EMBL/GenBank/DDBJ databases">
        <authorList>
            <person name="Khan S.A."/>
        </authorList>
    </citation>
    <scope>NUCLEOTIDE SEQUENCE [LARGE SCALE GENOMIC DNA]</scope>
    <source>
        <strain evidence="10 11">GTF-13</strain>
    </source>
</reference>
<dbReference type="InterPro" id="IPR052159">
    <property type="entry name" value="Competence_DNA_uptake"/>
</dbReference>
<evidence type="ECO:0000256" key="6">
    <source>
        <dbReference type="SAM" id="Phobius"/>
    </source>
</evidence>
<dbReference type="Gene3D" id="3.60.15.10">
    <property type="entry name" value="Ribonuclease Z/Hydroxyacylglutathione hydrolase-like"/>
    <property type="match status" value="1"/>
</dbReference>
<evidence type="ECO:0000256" key="4">
    <source>
        <dbReference type="ARBA" id="ARBA00022989"/>
    </source>
</evidence>
<feature type="transmembrane region" description="Helical" evidence="6">
    <location>
        <begin position="12"/>
        <end position="41"/>
    </location>
</feature>
<protein>
    <submittedName>
        <fullName evidence="10">DNA internalization-related competence protein ComEC/Rec2</fullName>
    </submittedName>
</protein>
<keyword evidence="5 6" id="KW-0472">Membrane</keyword>
<dbReference type="InterPro" id="IPR035681">
    <property type="entry name" value="ComA-like_MBL"/>
</dbReference>